<feature type="binding site" evidence="9">
    <location>
        <position position="343"/>
    </location>
    <ligand>
        <name>[4Fe-4S] cluster</name>
        <dbReference type="ChEBI" id="CHEBI:49883"/>
    </ligand>
</feature>
<evidence type="ECO:0000256" key="6">
    <source>
        <dbReference type="ARBA" id="ARBA00023004"/>
    </source>
</evidence>
<feature type="short sequence motif" description="Cx2C motif 1" evidence="9">
    <location>
        <begin position="340"/>
        <end position="343"/>
    </location>
</feature>
<name>A0A1E3NLZ2_9ASCO</name>
<dbReference type="Proteomes" id="UP000094455">
    <property type="component" value="Unassembled WGS sequence"/>
</dbReference>
<reference evidence="13 14" key="1">
    <citation type="journal article" date="2016" name="Proc. Natl. Acad. Sci. U.S.A.">
        <title>Comparative genomics of biotechnologically important yeasts.</title>
        <authorList>
            <person name="Riley R."/>
            <person name="Haridas S."/>
            <person name="Wolfe K.H."/>
            <person name="Lopes M.R."/>
            <person name="Hittinger C.T."/>
            <person name="Goeker M."/>
            <person name="Salamov A.A."/>
            <person name="Wisecaver J.H."/>
            <person name="Long T.M."/>
            <person name="Calvey C.H."/>
            <person name="Aerts A.L."/>
            <person name="Barry K.W."/>
            <person name="Choi C."/>
            <person name="Clum A."/>
            <person name="Coughlan A.Y."/>
            <person name="Deshpande S."/>
            <person name="Douglass A.P."/>
            <person name="Hanson S.J."/>
            <person name="Klenk H.-P."/>
            <person name="LaButti K.M."/>
            <person name="Lapidus A."/>
            <person name="Lindquist E.A."/>
            <person name="Lipzen A.M."/>
            <person name="Meier-Kolthoff J.P."/>
            <person name="Ohm R.A."/>
            <person name="Otillar R.P."/>
            <person name="Pangilinan J.L."/>
            <person name="Peng Y."/>
            <person name="Rokas A."/>
            <person name="Rosa C.A."/>
            <person name="Scheuner C."/>
            <person name="Sibirny A.A."/>
            <person name="Slot J.C."/>
            <person name="Stielow J.B."/>
            <person name="Sun H."/>
            <person name="Kurtzman C.P."/>
            <person name="Blackwell M."/>
            <person name="Grigoriev I.V."/>
            <person name="Jeffries T.W."/>
        </authorList>
    </citation>
    <scope>NUCLEOTIDE SEQUENCE [LARGE SCALE GENOMIC DNA]</scope>
    <source>
        <strain evidence="13 14">NRRL Y-2026</strain>
    </source>
</reference>
<keyword evidence="8 9" id="KW-0496">Mitochondrion</keyword>
<dbReference type="EMBL" id="KV454002">
    <property type="protein sequence ID" value="ODQ47165.1"/>
    <property type="molecule type" value="Genomic_DNA"/>
</dbReference>
<evidence type="ECO:0000256" key="10">
    <source>
        <dbReference type="SAM" id="MobiDB-lite"/>
    </source>
</evidence>
<comment type="domain">
    <text evidence="9">The C-terminal domain binds 2 Fe-S clusters but is otherwise mostly in an intrinsically disordered conformation.</text>
</comment>
<comment type="caution">
    <text evidence="9">Lacks conserved residue(s) required for the propagation of feature annotation.</text>
</comment>
<keyword evidence="3 9" id="KW-0004">4Fe-4S</keyword>
<dbReference type="PANTHER" id="PTHR13273:SF14">
    <property type="entry name" value="ANAMORSIN"/>
    <property type="match status" value="1"/>
</dbReference>
<feature type="binding site" evidence="9">
    <location>
        <position position="253"/>
    </location>
    <ligand>
        <name>[2Fe-2S] cluster</name>
        <dbReference type="ChEBI" id="CHEBI:190135"/>
    </ligand>
</feature>
<dbReference type="GO" id="GO:0051539">
    <property type="term" value="F:4 iron, 4 sulfur cluster binding"/>
    <property type="evidence" value="ECO:0007669"/>
    <property type="project" value="UniProtKB-KW"/>
</dbReference>
<comment type="cofactor">
    <cofactor evidence="9">
        <name>[2Fe-2S] cluster</name>
        <dbReference type="ChEBI" id="CHEBI:190135"/>
    </cofactor>
</comment>
<keyword evidence="5 9" id="KW-0479">Metal-binding</keyword>
<organism evidence="13 14">
    <name type="scientific">Pichia membranifaciens NRRL Y-2026</name>
    <dbReference type="NCBI Taxonomy" id="763406"/>
    <lineage>
        <taxon>Eukaryota</taxon>
        <taxon>Fungi</taxon>
        <taxon>Dikarya</taxon>
        <taxon>Ascomycota</taxon>
        <taxon>Saccharomycotina</taxon>
        <taxon>Pichiomycetes</taxon>
        <taxon>Pichiales</taxon>
        <taxon>Pichiaceae</taxon>
        <taxon>Pichia</taxon>
    </lineage>
</organism>
<keyword evidence="6 9" id="KW-0408">Iron</keyword>
<feature type="region of interest" description="Fe-S binding site B" evidence="9">
    <location>
        <begin position="340"/>
        <end position="354"/>
    </location>
</feature>
<comment type="domain">
    <text evidence="9">The N-terminal domain has structural similarity with S-adenosyl-L-methionine-dependent methyltransferases, but does not bind S-adenosyl-L-methionine. It is required for correct assembly of the 2 Fe-S clusters.</text>
</comment>
<dbReference type="STRING" id="763406.A0A1E3NLZ2"/>
<dbReference type="PANTHER" id="PTHR13273">
    <property type="entry name" value="ANAMORSIN"/>
    <property type="match status" value="1"/>
</dbReference>
<evidence type="ECO:0000313" key="14">
    <source>
        <dbReference type="Proteomes" id="UP000094455"/>
    </source>
</evidence>
<feature type="region of interest" description="Disordered" evidence="10">
    <location>
        <begin position="264"/>
        <end position="291"/>
    </location>
</feature>
<dbReference type="HAMAP" id="MF_03115">
    <property type="entry name" value="Anamorsin"/>
    <property type="match status" value="1"/>
</dbReference>
<evidence type="ECO:0000256" key="1">
    <source>
        <dbReference type="ARBA" id="ARBA00001966"/>
    </source>
</evidence>
<dbReference type="GO" id="GO:0051537">
    <property type="term" value="F:2 iron, 2 sulfur cluster binding"/>
    <property type="evidence" value="ECO:0007669"/>
    <property type="project" value="UniProtKB-UniRule"/>
</dbReference>
<dbReference type="OrthoDB" id="311633at2759"/>
<evidence type="ECO:0000256" key="3">
    <source>
        <dbReference type="ARBA" id="ARBA00022485"/>
    </source>
</evidence>
<dbReference type="GO" id="GO:0005829">
    <property type="term" value="C:cytosol"/>
    <property type="evidence" value="ECO:0007669"/>
    <property type="project" value="EnsemblFungi"/>
</dbReference>
<evidence type="ECO:0000256" key="4">
    <source>
        <dbReference type="ARBA" id="ARBA00022490"/>
    </source>
</evidence>
<evidence type="ECO:0000256" key="9">
    <source>
        <dbReference type="HAMAP-Rule" id="MF_03115"/>
    </source>
</evidence>
<feature type="compositionally biased region" description="Polar residues" evidence="10">
    <location>
        <begin position="269"/>
        <end position="284"/>
    </location>
</feature>
<dbReference type="GO" id="GO:0034599">
    <property type="term" value="P:cellular response to oxidative stress"/>
    <property type="evidence" value="ECO:0007669"/>
    <property type="project" value="EnsemblFungi"/>
</dbReference>
<dbReference type="InterPro" id="IPR007785">
    <property type="entry name" value="Anamorsin"/>
</dbReference>
<sequence length="377" mass="41049">MSQNILLLIHPTVVTSPGTVDDAKNALSTEYPQSVLTQYVIDRVASGQQTLPADYYDVVHYLAPPEAVQNEFNKKIMEMLYSCLKASGKFTGLLPNNSQILAIQTGFLISDDNKSWMKPDRASSSVGISAGVKGGVSLLRRTTKAASANDSSSSTSSFLPKFKRLSSPPPLTDTSVSDTDSEKLLSEEEKRQKLEFLNVEYDDGANAMDDGEDDDIQMLDDSELLLDSIGAPTVQPVQCTVTGSKRRKACKDCTCGLKEIEEEEEARQKSIQDSMLSRMAQSASKEAEEIEARIQQRENAAKKSQNKNGKSDGVKKTVIRFTADDMTEIDFTIEGKTGGCNSCSLGDAFRCDSCPFLGLPAFKPGQVVTIDSFGEDI</sequence>
<dbReference type="GO" id="GO:0009055">
    <property type="term" value="F:electron transfer activity"/>
    <property type="evidence" value="ECO:0007669"/>
    <property type="project" value="UniProtKB-UniRule"/>
</dbReference>
<evidence type="ECO:0000256" key="5">
    <source>
        <dbReference type="ARBA" id="ARBA00022723"/>
    </source>
</evidence>
<dbReference type="GO" id="GO:0045019">
    <property type="term" value="P:negative regulation of nitric oxide biosynthetic process"/>
    <property type="evidence" value="ECO:0007669"/>
    <property type="project" value="EnsemblFungi"/>
</dbReference>
<evidence type="ECO:0000256" key="8">
    <source>
        <dbReference type="ARBA" id="ARBA00023128"/>
    </source>
</evidence>
<comment type="cofactor">
    <cofactor evidence="1 9">
        <name>[4Fe-4S] cluster</name>
        <dbReference type="ChEBI" id="CHEBI:49883"/>
    </cofactor>
</comment>
<comment type="similarity">
    <text evidence="2 9">Belongs to the anamorsin family.</text>
</comment>
<feature type="domain" description="Anamorsin C-terminal" evidence="11">
    <location>
        <begin position="234"/>
        <end position="370"/>
    </location>
</feature>
<dbReference type="InterPro" id="IPR046408">
    <property type="entry name" value="CIAPIN1"/>
</dbReference>
<dbReference type="GO" id="GO:0005758">
    <property type="term" value="C:mitochondrial intermembrane space"/>
    <property type="evidence" value="ECO:0007669"/>
    <property type="project" value="UniProtKB-SubCell"/>
</dbReference>
<evidence type="ECO:0000256" key="2">
    <source>
        <dbReference type="ARBA" id="ARBA00008169"/>
    </source>
</evidence>
<feature type="domain" description="Fe-S cluster assembly protein Dre2 N-terminal" evidence="12">
    <location>
        <begin position="3"/>
        <end position="125"/>
    </location>
</feature>
<evidence type="ECO:0000259" key="11">
    <source>
        <dbReference type="Pfam" id="PF05093"/>
    </source>
</evidence>
<feature type="binding site" evidence="9">
    <location>
        <position position="351"/>
    </location>
    <ligand>
        <name>[4Fe-4S] cluster</name>
        <dbReference type="ChEBI" id="CHEBI:49883"/>
    </ligand>
</feature>
<dbReference type="GO" id="GO:0016226">
    <property type="term" value="P:iron-sulfur cluster assembly"/>
    <property type="evidence" value="ECO:0007669"/>
    <property type="project" value="UniProtKB-UniRule"/>
</dbReference>
<feature type="binding site" evidence="9">
    <location>
        <position position="354"/>
    </location>
    <ligand>
        <name>[4Fe-4S] cluster</name>
        <dbReference type="ChEBI" id="CHEBI:49883"/>
    </ligand>
</feature>
<dbReference type="Pfam" id="PF05093">
    <property type="entry name" value="CIAPIN1"/>
    <property type="match status" value="1"/>
</dbReference>
<evidence type="ECO:0000256" key="7">
    <source>
        <dbReference type="ARBA" id="ARBA00023014"/>
    </source>
</evidence>
<feature type="binding site" evidence="9">
    <location>
        <position position="340"/>
    </location>
    <ligand>
        <name>[4Fe-4S] cluster</name>
        <dbReference type="ChEBI" id="CHEBI:49883"/>
    </ligand>
</feature>
<proteinExistence type="inferred from homology"/>
<dbReference type="GO" id="GO:0046872">
    <property type="term" value="F:metal ion binding"/>
    <property type="evidence" value="ECO:0007669"/>
    <property type="project" value="UniProtKB-KW"/>
</dbReference>
<comment type="subcellular location">
    <subcellularLocation>
        <location evidence="9">Cytoplasm</location>
    </subcellularLocation>
    <subcellularLocation>
        <location evidence="9">Mitochondrion intermembrane space</location>
    </subcellularLocation>
</comment>
<feature type="compositionally biased region" description="Low complexity" evidence="10">
    <location>
        <begin position="144"/>
        <end position="157"/>
    </location>
</feature>
<feature type="region of interest" description="Fe-S binding site A" evidence="9">
    <location>
        <begin position="239"/>
        <end position="255"/>
    </location>
</feature>
<accession>A0A1E3NLZ2</accession>
<evidence type="ECO:0000313" key="13">
    <source>
        <dbReference type="EMBL" id="ODQ47165.1"/>
    </source>
</evidence>
<keyword evidence="14" id="KW-1185">Reference proteome</keyword>
<dbReference type="RefSeq" id="XP_019018278.1">
    <property type="nucleotide sequence ID" value="XM_019163879.1"/>
</dbReference>
<keyword evidence="9" id="KW-0001">2Fe-2S</keyword>
<dbReference type="GO" id="GO:0097361">
    <property type="term" value="C:cytosolic [4Fe-4S] assembly targeting complex"/>
    <property type="evidence" value="ECO:0007669"/>
    <property type="project" value="EnsemblFungi"/>
</dbReference>
<dbReference type="GO" id="GO:1901299">
    <property type="term" value="P:negative regulation of hydrogen peroxide-mediated programmed cell death"/>
    <property type="evidence" value="ECO:0007669"/>
    <property type="project" value="EnsemblFungi"/>
</dbReference>
<feature type="binding site" evidence="9">
    <location>
        <position position="250"/>
    </location>
    <ligand>
        <name>[2Fe-2S] cluster</name>
        <dbReference type="ChEBI" id="CHEBI:190135"/>
    </ligand>
</feature>
<evidence type="ECO:0000259" key="12">
    <source>
        <dbReference type="Pfam" id="PF16803"/>
    </source>
</evidence>
<feature type="binding site" evidence="9">
    <location>
        <position position="255"/>
    </location>
    <ligand>
        <name>[2Fe-2S] cluster</name>
        <dbReference type="ChEBI" id="CHEBI:190135"/>
    </ligand>
</feature>
<keyword evidence="4 9" id="KW-0963">Cytoplasm</keyword>
<dbReference type="Gene3D" id="3.40.50.11000">
    <property type="entry name" value="Fe-S cluster assembly protein Dre2, N-terminal domain"/>
    <property type="match status" value="1"/>
</dbReference>
<feature type="compositionally biased region" description="Basic and acidic residues" evidence="10">
    <location>
        <begin position="180"/>
        <end position="189"/>
    </location>
</feature>
<protein>
    <submittedName>
        <fullName evidence="13">Uncharacterized protein</fullName>
    </submittedName>
</protein>
<comment type="domain">
    <text evidence="9">The twin Cx2C motifs are involved in the recognition by the mitochondrial MIA40-ERV1 disulfide relay system. The formation of 2 disulfide bonds in the Cx2C motifs through dithiol/disulfide exchange reactions effectively traps the protein in the mitochondrial intermembrane space.</text>
</comment>
<dbReference type="InterPro" id="IPR031838">
    <property type="entry name" value="Dre2_N"/>
</dbReference>
<dbReference type="AlphaFoldDB" id="A0A1E3NLZ2"/>
<feature type="region of interest" description="Disordered" evidence="10">
    <location>
        <begin position="143"/>
        <end position="189"/>
    </location>
</feature>
<feature type="binding site" evidence="9">
    <location>
        <position position="239"/>
    </location>
    <ligand>
        <name>[2Fe-2S] cluster</name>
        <dbReference type="ChEBI" id="CHEBI:190135"/>
    </ligand>
</feature>
<keyword evidence="7 9" id="KW-0411">Iron-sulfur</keyword>
<dbReference type="GeneID" id="30180566"/>
<gene>
    <name evidence="13" type="ORF">PICMEDRAFT_71268</name>
</gene>
<feature type="short sequence motif" description="Cx2C motif 2" evidence="9">
    <location>
        <begin position="351"/>
        <end position="354"/>
    </location>
</feature>
<dbReference type="Pfam" id="PF16803">
    <property type="entry name" value="DRE2_N"/>
    <property type="match status" value="1"/>
</dbReference>